<sequence>MALGHNVKSSSLDLLMEDHCPEELSTPAAAPDASQAAAMIINPNPKDWTESSKSLRRFKCFPKLPIELRLKIWDHALPDEHVIEVLWNETTWSFATDCAIPPALHACSESRTNMLRHYTCLEFNTSMLYEDDEPQADNCIFRTYIDFTTDILYLSYASCALERAGWNFRHFLTQLQEISPDLQHIAFDVLKPVDMVSSKLVKFKKLQTISLVFSDYFPKIGLVWQNPPKQHHQPITSHTLKYEEDLELLRYSPKGAGVDRKIDRNAGGELYRSLRRTLEFKGRMYSQTLIAQRMDKEIVDELKFKAIDVLRERKEFSKYKALQRKGKTVTTG</sequence>
<evidence type="ECO:0000313" key="3">
    <source>
        <dbReference type="Proteomes" id="UP000070700"/>
    </source>
</evidence>
<keyword evidence="3" id="KW-1185">Reference proteome</keyword>
<name>A0A194XVJ8_MOLSC</name>
<reference evidence="2 3" key="1">
    <citation type="submission" date="2015-10" db="EMBL/GenBank/DDBJ databases">
        <title>Full genome of DAOMC 229536 Phialocephala scopiformis, a fungal endophyte of spruce producing the potent anti-insectan compound rugulosin.</title>
        <authorList>
            <consortium name="DOE Joint Genome Institute"/>
            <person name="Walker A.K."/>
            <person name="Frasz S.L."/>
            <person name="Seifert K.A."/>
            <person name="Miller J.D."/>
            <person name="Mondo S.J."/>
            <person name="Labutti K."/>
            <person name="Lipzen A."/>
            <person name="Dockter R."/>
            <person name="Kennedy M."/>
            <person name="Grigoriev I.V."/>
            <person name="Spatafora J.W."/>
        </authorList>
    </citation>
    <scope>NUCLEOTIDE SEQUENCE [LARGE SCALE GENOMIC DNA]</scope>
    <source>
        <strain evidence="2 3">CBS 120377</strain>
    </source>
</reference>
<dbReference type="EMBL" id="KQ947404">
    <property type="protein sequence ID" value="KUJ24156.1"/>
    <property type="molecule type" value="Genomic_DNA"/>
</dbReference>
<dbReference type="InterPro" id="IPR045518">
    <property type="entry name" value="2EXR"/>
</dbReference>
<dbReference type="Proteomes" id="UP000070700">
    <property type="component" value="Unassembled WGS sequence"/>
</dbReference>
<evidence type="ECO:0000313" key="2">
    <source>
        <dbReference type="EMBL" id="KUJ24156.1"/>
    </source>
</evidence>
<proteinExistence type="predicted"/>
<dbReference type="Pfam" id="PF20150">
    <property type="entry name" value="2EXR"/>
    <property type="match status" value="1"/>
</dbReference>
<dbReference type="PANTHER" id="PTHR35910">
    <property type="entry name" value="2EXR DOMAIN-CONTAINING PROTEIN"/>
    <property type="match status" value="1"/>
</dbReference>
<dbReference type="PANTHER" id="PTHR35910:SF6">
    <property type="entry name" value="2EXR DOMAIN-CONTAINING PROTEIN"/>
    <property type="match status" value="1"/>
</dbReference>
<gene>
    <name evidence="2" type="ORF">LY89DRAFT_727191</name>
</gene>
<accession>A0A194XVJ8</accession>
<dbReference type="GeneID" id="28828850"/>
<dbReference type="KEGG" id="psco:LY89DRAFT_727191"/>
<dbReference type="RefSeq" id="XP_018078511.1">
    <property type="nucleotide sequence ID" value="XM_018219124.1"/>
</dbReference>
<feature type="domain" description="2EXR" evidence="1">
    <location>
        <begin position="58"/>
        <end position="152"/>
    </location>
</feature>
<dbReference type="InParanoid" id="A0A194XVJ8"/>
<dbReference type="OrthoDB" id="3564546at2759"/>
<protein>
    <recommendedName>
        <fullName evidence="1">2EXR domain-containing protein</fullName>
    </recommendedName>
</protein>
<dbReference type="AlphaFoldDB" id="A0A194XVJ8"/>
<evidence type="ECO:0000259" key="1">
    <source>
        <dbReference type="Pfam" id="PF20150"/>
    </source>
</evidence>
<organism evidence="2 3">
    <name type="scientific">Mollisia scopiformis</name>
    <name type="common">Conifer needle endophyte fungus</name>
    <name type="synonym">Phialocephala scopiformis</name>
    <dbReference type="NCBI Taxonomy" id="149040"/>
    <lineage>
        <taxon>Eukaryota</taxon>
        <taxon>Fungi</taxon>
        <taxon>Dikarya</taxon>
        <taxon>Ascomycota</taxon>
        <taxon>Pezizomycotina</taxon>
        <taxon>Leotiomycetes</taxon>
        <taxon>Helotiales</taxon>
        <taxon>Mollisiaceae</taxon>
        <taxon>Mollisia</taxon>
    </lineage>
</organism>